<dbReference type="Proteomes" id="UP000252519">
    <property type="component" value="Unassembled WGS sequence"/>
</dbReference>
<dbReference type="EMBL" id="JOJR01000015">
    <property type="protein sequence ID" value="RCN51206.1"/>
    <property type="molecule type" value="Genomic_DNA"/>
</dbReference>
<comment type="caution">
    <text evidence="1">The sequence shown here is derived from an EMBL/GenBank/DDBJ whole genome shotgun (WGS) entry which is preliminary data.</text>
</comment>
<name>A0A368H3P2_ANCCA</name>
<evidence type="ECO:0000313" key="1">
    <source>
        <dbReference type="EMBL" id="RCN51206.1"/>
    </source>
</evidence>
<accession>A0A368H3P2</accession>
<sequence length="81" mass="9006">MDPLKDCENEPFFEQLKKHWSYYDKNGTAMAIAATSWTSKYPDNTCADLPRITAAMYTTGYIDVPAVARRPVVCVTGLAQG</sequence>
<protein>
    <submittedName>
        <fullName evidence="1">Uncharacterized protein</fullName>
    </submittedName>
</protein>
<dbReference type="OrthoDB" id="5872865at2759"/>
<keyword evidence="2" id="KW-1185">Reference proteome</keyword>
<gene>
    <name evidence="1" type="ORF">ANCCAN_02567</name>
</gene>
<proteinExistence type="predicted"/>
<evidence type="ECO:0000313" key="2">
    <source>
        <dbReference type="Proteomes" id="UP000252519"/>
    </source>
</evidence>
<dbReference type="AlphaFoldDB" id="A0A368H3P2"/>
<reference evidence="1 2" key="1">
    <citation type="submission" date="2014-10" db="EMBL/GenBank/DDBJ databases">
        <title>Draft genome of the hookworm Ancylostoma caninum.</title>
        <authorList>
            <person name="Mitreva M."/>
        </authorList>
    </citation>
    <scope>NUCLEOTIDE SEQUENCE [LARGE SCALE GENOMIC DNA]</scope>
    <source>
        <strain evidence="1 2">Baltimore</strain>
    </source>
</reference>
<organism evidence="1 2">
    <name type="scientific">Ancylostoma caninum</name>
    <name type="common">Dog hookworm</name>
    <dbReference type="NCBI Taxonomy" id="29170"/>
    <lineage>
        <taxon>Eukaryota</taxon>
        <taxon>Metazoa</taxon>
        <taxon>Ecdysozoa</taxon>
        <taxon>Nematoda</taxon>
        <taxon>Chromadorea</taxon>
        <taxon>Rhabditida</taxon>
        <taxon>Rhabditina</taxon>
        <taxon>Rhabditomorpha</taxon>
        <taxon>Strongyloidea</taxon>
        <taxon>Ancylostomatidae</taxon>
        <taxon>Ancylostomatinae</taxon>
        <taxon>Ancylostoma</taxon>
    </lineage>
</organism>